<evidence type="ECO:0000313" key="2">
    <source>
        <dbReference type="EMBL" id="NDL60860.1"/>
    </source>
</evidence>
<dbReference type="Gene3D" id="3.90.1200.10">
    <property type="match status" value="1"/>
</dbReference>
<dbReference type="PANTHER" id="PTHR21310:SF40">
    <property type="entry name" value="AMINOGLYCOSIDE PHOSPHOTRANSFERASE DOMAIN-CONTAINING PROTEIN-RELATED"/>
    <property type="match status" value="1"/>
</dbReference>
<proteinExistence type="predicted"/>
<dbReference type="InterPro" id="IPR002575">
    <property type="entry name" value="Aminoglycoside_PTrfase"/>
</dbReference>
<dbReference type="GO" id="GO:0016740">
    <property type="term" value="F:transferase activity"/>
    <property type="evidence" value="ECO:0007669"/>
    <property type="project" value="UniProtKB-KW"/>
</dbReference>
<dbReference type="SUPFAM" id="SSF56112">
    <property type="entry name" value="Protein kinase-like (PK-like)"/>
    <property type="match status" value="1"/>
</dbReference>
<dbReference type="RefSeq" id="WP_162453575.1">
    <property type="nucleotide sequence ID" value="NZ_WLZY01000015.1"/>
</dbReference>
<reference evidence="2 3" key="1">
    <citation type="submission" date="2019-11" db="EMBL/GenBank/DDBJ databases">
        <authorList>
            <person name="Li X.-J."/>
            <person name="Feng X.-M."/>
        </authorList>
    </citation>
    <scope>NUCLEOTIDE SEQUENCE [LARGE SCALE GENOMIC DNA]</scope>
    <source>
        <strain evidence="2 3">XMNu-373</strain>
    </source>
</reference>
<dbReference type="InterPro" id="IPR051678">
    <property type="entry name" value="AGP_Transferase"/>
</dbReference>
<keyword evidence="3" id="KW-1185">Reference proteome</keyword>
<keyword evidence="2" id="KW-0808">Transferase</keyword>
<dbReference type="EMBL" id="WLZY01000015">
    <property type="protein sequence ID" value="NDL60860.1"/>
    <property type="molecule type" value="Genomic_DNA"/>
</dbReference>
<dbReference type="AlphaFoldDB" id="A0A7K3MCF0"/>
<name>A0A7K3MCF0_9ACTN</name>
<evidence type="ECO:0000313" key="3">
    <source>
        <dbReference type="Proteomes" id="UP000460435"/>
    </source>
</evidence>
<evidence type="ECO:0000259" key="1">
    <source>
        <dbReference type="Pfam" id="PF01636"/>
    </source>
</evidence>
<gene>
    <name evidence="2" type="ORF">F7O44_27675</name>
</gene>
<dbReference type="InterPro" id="IPR011009">
    <property type="entry name" value="Kinase-like_dom_sf"/>
</dbReference>
<dbReference type="Proteomes" id="UP000460435">
    <property type="component" value="Unassembled WGS sequence"/>
</dbReference>
<dbReference type="PANTHER" id="PTHR21310">
    <property type="entry name" value="AMINOGLYCOSIDE PHOSPHOTRANSFERASE-RELATED-RELATED"/>
    <property type="match status" value="1"/>
</dbReference>
<organism evidence="2 3">
    <name type="scientific">Phytoactinopolyspora mesophila</name>
    <dbReference type="NCBI Taxonomy" id="2650750"/>
    <lineage>
        <taxon>Bacteria</taxon>
        <taxon>Bacillati</taxon>
        <taxon>Actinomycetota</taxon>
        <taxon>Actinomycetes</taxon>
        <taxon>Jiangellales</taxon>
        <taxon>Jiangellaceae</taxon>
        <taxon>Phytoactinopolyspora</taxon>
    </lineage>
</organism>
<feature type="domain" description="Aminoglycoside phosphotransferase" evidence="1">
    <location>
        <begin position="3"/>
        <end position="100"/>
    </location>
</feature>
<sequence length="215" mass="22916">MHTFLASGRDADVFVVGPGRVLRRYRDGSDVAPEVAVMAHVGRHGFPVPTVFRSEGPDLEMEHLDGTTMLQALVNDDIRSDDAASILADLHRRLHAIPPMGMTSVGQHVLHLDLHPDNVLLTSGGPVLIDWRNAAAGAPELDVALSALILAQVAVEPIDMAPRAAELLDHFLARAPDSPTVMLDDAVHIRAGNPTLTPGELGRLGSAADLLRAKV</sequence>
<dbReference type="Pfam" id="PF01636">
    <property type="entry name" value="APH"/>
    <property type="match status" value="2"/>
</dbReference>
<feature type="domain" description="Aminoglycoside phosphotransferase" evidence="1">
    <location>
        <begin position="109"/>
        <end position="165"/>
    </location>
</feature>
<comment type="caution">
    <text evidence="2">The sequence shown here is derived from an EMBL/GenBank/DDBJ whole genome shotgun (WGS) entry which is preliminary data.</text>
</comment>
<accession>A0A7K3MCF0</accession>
<protein>
    <submittedName>
        <fullName evidence="2">Phosphotransferase</fullName>
    </submittedName>
</protein>